<organism evidence="2 3">
    <name type="scientific">Sphenostylis stenocarpa</name>
    <dbReference type="NCBI Taxonomy" id="92480"/>
    <lineage>
        <taxon>Eukaryota</taxon>
        <taxon>Viridiplantae</taxon>
        <taxon>Streptophyta</taxon>
        <taxon>Embryophyta</taxon>
        <taxon>Tracheophyta</taxon>
        <taxon>Spermatophyta</taxon>
        <taxon>Magnoliopsida</taxon>
        <taxon>eudicotyledons</taxon>
        <taxon>Gunneridae</taxon>
        <taxon>Pentapetalae</taxon>
        <taxon>rosids</taxon>
        <taxon>fabids</taxon>
        <taxon>Fabales</taxon>
        <taxon>Fabaceae</taxon>
        <taxon>Papilionoideae</taxon>
        <taxon>50 kb inversion clade</taxon>
        <taxon>NPAAA clade</taxon>
        <taxon>indigoferoid/millettioid clade</taxon>
        <taxon>Phaseoleae</taxon>
        <taxon>Sphenostylis</taxon>
    </lineage>
</organism>
<dbReference type="PANTHER" id="PTHR23077">
    <property type="entry name" value="AAA-FAMILY ATPASE"/>
    <property type="match status" value="1"/>
</dbReference>
<protein>
    <recommendedName>
        <fullName evidence="1">ATPase AAA-type core domain-containing protein</fullName>
    </recommendedName>
</protein>
<dbReference type="SUPFAM" id="SSF52540">
    <property type="entry name" value="P-loop containing nucleoside triphosphate hydrolases"/>
    <property type="match status" value="2"/>
</dbReference>
<accession>A0AA86VYR6</accession>
<dbReference type="GO" id="GO:0005634">
    <property type="term" value="C:nucleus"/>
    <property type="evidence" value="ECO:0007669"/>
    <property type="project" value="TreeGrafter"/>
</dbReference>
<dbReference type="InterPro" id="IPR027417">
    <property type="entry name" value="P-loop_NTPase"/>
</dbReference>
<dbReference type="GO" id="GO:0051228">
    <property type="term" value="P:mitotic spindle disassembly"/>
    <property type="evidence" value="ECO:0007669"/>
    <property type="project" value="TreeGrafter"/>
</dbReference>
<sequence>MTMKKVVRANLGLGLEMSGLGNQCTFCPLMIPLKPLFDLPLTRALTVYFMPECLWLTSSGGSSCFSHIDYFINRFMFEKTLGLVFEKQLSICTDTYLFDAYGVVRKGDLFLVRGEDEERLDEDGMMMWEVSGNKWLRFVSSGKTLIVRAVAHVAGAFFNCVDGHEIMSKLAGESESSLRKAFEDAERMHHHPLFLLMKLIPWLLKYQCQLGCIRGLENVKRELQEDVWSITTKGGLVYGPPGCGKTLLAKAIANECQANFIRVKGQEFLTMWFGESEAYVRAIFDKARQSAPLSSSLTSSQVCLFILSLPSYVTMYALAMSKYSTERSTVRDAGATADRVQNQHLTEMVVMSVQRRCSKLGQLTDLISLCHWC</sequence>
<feature type="domain" description="ATPase AAA-type core" evidence="1">
    <location>
        <begin position="141"/>
        <end position="191"/>
    </location>
</feature>
<dbReference type="Gene3D" id="3.40.50.300">
    <property type="entry name" value="P-loop containing nucleotide triphosphate hydrolases"/>
    <property type="match status" value="2"/>
</dbReference>
<dbReference type="GO" id="GO:0030970">
    <property type="term" value="P:retrograde protein transport, ER to cytosol"/>
    <property type="evidence" value="ECO:0007669"/>
    <property type="project" value="TreeGrafter"/>
</dbReference>
<feature type="domain" description="ATPase AAA-type core" evidence="1">
    <location>
        <begin position="236"/>
        <end position="292"/>
    </location>
</feature>
<dbReference type="GO" id="GO:0097352">
    <property type="term" value="P:autophagosome maturation"/>
    <property type="evidence" value="ECO:0007669"/>
    <property type="project" value="TreeGrafter"/>
</dbReference>
<evidence type="ECO:0000313" key="3">
    <source>
        <dbReference type="Proteomes" id="UP001189624"/>
    </source>
</evidence>
<dbReference type="GO" id="GO:0034098">
    <property type="term" value="C:VCP-NPL4-UFD1 AAA ATPase complex"/>
    <property type="evidence" value="ECO:0007669"/>
    <property type="project" value="TreeGrafter"/>
</dbReference>
<dbReference type="InterPro" id="IPR050168">
    <property type="entry name" value="AAA_ATPase_domain"/>
</dbReference>
<name>A0AA86VYR6_9FABA</name>
<dbReference type="Gramene" id="rna-AYBTSS11_LOCUS16375">
    <property type="protein sequence ID" value="CAJ1955899.1"/>
    <property type="gene ID" value="gene-AYBTSS11_LOCUS16375"/>
</dbReference>
<dbReference type="InterPro" id="IPR003959">
    <property type="entry name" value="ATPase_AAA_core"/>
</dbReference>
<dbReference type="PANTHER" id="PTHR23077:SF165">
    <property type="entry name" value="CELL DIVISION CYCLE PROTEIN 48 HOMOLOG"/>
    <property type="match status" value="1"/>
</dbReference>
<gene>
    <name evidence="2" type="ORF">AYBTSS11_LOCUS16375</name>
</gene>
<evidence type="ECO:0000313" key="2">
    <source>
        <dbReference type="EMBL" id="CAJ1955899.1"/>
    </source>
</evidence>
<dbReference type="GO" id="GO:0005829">
    <property type="term" value="C:cytosol"/>
    <property type="evidence" value="ECO:0007669"/>
    <property type="project" value="TreeGrafter"/>
</dbReference>
<dbReference type="GO" id="GO:0005524">
    <property type="term" value="F:ATP binding"/>
    <property type="evidence" value="ECO:0007669"/>
    <property type="project" value="InterPro"/>
</dbReference>
<dbReference type="GO" id="GO:0016887">
    <property type="term" value="F:ATP hydrolysis activity"/>
    <property type="evidence" value="ECO:0007669"/>
    <property type="project" value="InterPro"/>
</dbReference>
<keyword evidence="3" id="KW-1185">Reference proteome</keyword>
<dbReference type="AlphaFoldDB" id="A0AA86VYR6"/>
<evidence type="ECO:0000259" key="1">
    <source>
        <dbReference type="Pfam" id="PF00004"/>
    </source>
</evidence>
<dbReference type="Pfam" id="PF00004">
    <property type="entry name" value="AAA"/>
    <property type="match status" value="2"/>
</dbReference>
<dbReference type="EMBL" id="OY731402">
    <property type="protein sequence ID" value="CAJ1955899.1"/>
    <property type="molecule type" value="Genomic_DNA"/>
</dbReference>
<dbReference type="GO" id="GO:0031593">
    <property type="term" value="F:polyubiquitin modification-dependent protein binding"/>
    <property type="evidence" value="ECO:0007669"/>
    <property type="project" value="TreeGrafter"/>
</dbReference>
<reference evidence="2" key="1">
    <citation type="submission" date="2023-10" db="EMBL/GenBank/DDBJ databases">
        <authorList>
            <person name="Domelevo Entfellner J.-B."/>
        </authorList>
    </citation>
    <scope>NUCLEOTIDE SEQUENCE</scope>
</reference>
<proteinExistence type="predicted"/>
<dbReference type="Proteomes" id="UP001189624">
    <property type="component" value="Chromosome 5"/>
</dbReference>